<keyword evidence="3" id="KW-0282">Flagellum</keyword>
<keyword evidence="3" id="KW-0969">Cilium</keyword>
<feature type="compositionally biased region" description="Acidic residues" evidence="1">
    <location>
        <begin position="137"/>
        <end position="166"/>
    </location>
</feature>
<evidence type="ECO:0000313" key="4">
    <source>
        <dbReference type="Proteomes" id="UP000536179"/>
    </source>
</evidence>
<dbReference type="Proteomes" id="UP000536179">
    <property type="component" value="Unassembled WGS sequence"/>
</dbReference>
<feature type="compositionally biased region" description="Low complexity" evidence="1">
    <location>
        <begin position="67"/>
        <end position="80"/>
    </location>
</feature>
<dbReference type="CDD" id="cd17470">
    <property type="entry name" value="T3SS_Flik_C"/>
    <property type="match status" value="1"/>
</dbReference>
<feature type="compositionally biased region" description="Polar residues" evidence="1">
    <location>
        <begin position="264"/>
        <end position="289"/>
    </location>
</feature>
<feature type="region of interest" description="Disordered" evidence="1">
    <location>
        <begin position="62"/>
        <end position="107"/>
    </location>
</feature>
<feature type="compositionally biased region" description="Polar residues" evidence="1">
    <location>
        <begin position="358"/>
        <end position="369"/>
    </location>
</feature>
<evidence type="ECO:0000256" key="1">
    <source>
        <dbReference type="SAM" id="MobiDB-lite"/>
    </source>
</evidence>
<accession>A0A7W5E1L6</accession>
<feature type="region of interest" description="Disordered" evidence="1">
    <location>
        <begin position="1"/>
        <end position="34"/>
    </location>
</feature>
<dbReference type="Gene3D" id="3.30.750.140">
    <property type="match status" value="1"/>
</dbReference>
<feature type="region of interest" description="Disordered" evidence="1">
    <location>
        <begin position="135"/>
        <end position="406"/>
    </location>
</feature>
<dbReference type="InterPro" id="IPR021136">
    <property type="entry name" value="Flagellar_hook_control-like_C"/>
</dbReference>
<dbReference type="Pfam" id="PF02120">
    <property type="entry name" value="Flg_hook"/>
    <property type="match status" value="1"/>
</dbReference>
<feature type="compositionally biased region" description="Basic and acidic residues" evidence="1">
    <location>
        <begin position="249"/>
        <end position="262"/>
    </location>
</feature>
<feature type="compositionally biased region" description="Polar residues" evidence="1">
    <location>
        <begin position="1"/>
        <end position="30"/>
    </location>
</feature>
<feature type="compositionally biased region" description="Basic and acidic residues" evidence="1">
    <location>
        <begin position="290"/>
        <end position="309"/>
    </location>
</feature>
<feature type="compositionally biased region" description="Low complexity" evidence="1">
    <location>
        <begin position="325"/>
        <end position="341"/>
    </location>
</feature>
<comment type="caution">
    <text evidence="3">The sequence shown here is derived from an EMBL/GenBank/DDBJ whole genome shotgun (WGS) entry which is preliminary data.</text>
</comment>
<protein>
    <submittedName>
        <fullName evidence="3">Flagellar hook-length control protein FliK</fullName>
    </submittedName>
</protein>
<reference evidence="3 4" key="1">
    <citation type="submission" date="2020-08" db="EMBL/GenBank/DDBJ databases">
        <title>Genomic Encyclopedia of Type Strains, Phase III (KMG-III): the genomes of soil and plant-associated and newly described type strains.</title>
        <authorList>
            <person name="Whitman W."/>
        </authorList>
    </citation>
    <scope>NUCLEOTIDE SEQUENCE [LARGE SCALE GENOMIC DNA]</scope>
    <source>
        <strain evidence="3 4">CECT 8075</strain>
    </source>
</reference>
<name>A0A7W5E1L6_9BACT</name>
<dbReference type="EMBL" id="JACHXU010000013">
    <property type="protein sequence ID" value="MBB3208018.1"/>
    <property type="molecule type" value="Genomic_DNA"/>
</dbReference>
<dbReference type="InterPro" id="IPR038610">
    <property type="entry name" value="FliK-like_C_sf"/>
</dbReference>
<keyword evidence="3" id="KW-0966">Cell projection</keyword>
<feature type="compositionally biased region" description="Low complexity" evidence="1">
    <location>
        <begin position="393"/>
        <end position="404"/>
    </location>
</feature>
<feature type="domain" description="Flagellar hook-length control protein-like C-terminal" evidence="2">
    <location>
        <begin position="424"/>
        <end position="502"/>
    </location>
</feature>
<gene>
    <name evidence="3" type="ORF">FHS27_003845</name>
</gene>
<evidence type="ECO:0000313" key="3">
    <source>
        <dbReference type="EMBL" id="MBB3208018.1"/>
    </source>
</evidence>
<sequence length="577" mass="59410">MTSNHTWSASQAGSRTSDTLSPTRTESGISNLRRRIAAANGDDGGTAVGLGDPFAEIFAAIATADTPSSQPVEPVEPVSSDDTQVDDRKESEDTSNDEAAQAEHTQAVVAVNDELPLDGVEEADVEESEAVALVESETIDEALGDADSDGETVEQVELTQEDDQSESETPVVVAESENGEQETVVDPELIVGATQDRERRQSDSPTEEVAELETQVVEADELAQATAKTPKDEQADESDSDVELSSSDNGDKPTESKVERRRYTNGSEQGAANQDSESNGSSSDAQQDASGEKARQAVAADRARAKGDSRSGGIDISGMTTTSTAMPADVGAAASAAVRAVGQTSASAVTGKAASGGITATNSVSSAGNFSADGAGSESGPGVDSTSRPGREANSSASAKGSAGVDTNAAVQRAKLVQRVSRGFQHLGSGGGQIRMKLAPEQLGSVQLQMNVQNGQLSGRMVTQSDAATQMLREQLPDLRAALENQGIKLQRIDIETDASSTDTMGRDADGQSGESAGHGGQQFADGQAFAGGRNRAGWSDVNASSRNRADSKKANASAPAPVRSLPVAAGRVDLQV</sequence>
<keyword evidence="4" id="KW-1185">Reference proteome</keyword>
<dbReference type="AlphaFoldDB" id="A0A7W5E1L6"/>
<organism evidence="3 4">
    <name type="scientific">Aporhodopirellula rubra</name>
    <dbReference type="NCBI Taxonomy" id="980271"/>
    <lineage>
        <taxon>Bacteria</taxon>
        <taxon>Pseudomonadati</taxon>
        <taxon>Planctomycetota</taxon>
        <taxon>Planctomycetia</taxon>
        <taxon>Pirellulales</taxon>
        <taxon>Pirellulaceae</taxon>
        <taxon>Aporhodopirellula</taxon>
    </lineage>
</organism>
<evidence type="ECO:0000259" key="2">
    <source>
        <dbReference type="Pfam" id="PF02120"/>
    </source>
</evidence>
<feature type="region of interest" description="Disordered" evidence="1">
    <location>
        <begin position="494"/>
        <end position="577"/>
    </location>
</feature>
<proteinExistence type="predicted"/>
<dbReference type="RefSeq" id="WP_221225192.1">
    <property type="nucleotide sequence ID" value="NZ_JACHXU010000013.1"/>
</dbReference>